<accession>A0ABT0ZTM9</accession>
<reference evidence="2" key="1">
    <citation type="submission" date="2021-04" db="EMBL/GenBank/DDBJ databases">
        <title>Pseudonocardia sp. nov., isolated from sandy soil of mangrove forest.</title>
        <authorList>
            <person name="Zan Z."/>
            <person name="Huang R."/>
            <person name="Liu W."/>
        </authorList>
    </citation>
    <scope>NUCLEOTIDE SEQUENCE</scope>
    <source>
        <strain evidence="2">S2-4</strain>
    </source>
</reference>
<dbReference type="Proteomes" id="UP001165283">
    <property type="component" value="Unassembled WGS sequence"/>
</dbReference>
<evidence type="ECO:0000313" key="3">
    <source>
        <dbReference type="Proteomes" id="UP001165283"/>
    </source>
</evidence>
<organism evidence="2 3">
    <name type="scientific">Pseudonocardia humida</name>
    <dbReference type="NCBI Taxonomy" id="2800819"/>
    <lineage>
        <taxon>Bacteria</taxon>
        <taxon>Bacillati</taxon>
        <taxon>Actinomycetota</taxon>
        <taxon>Actinomycetes</taxon>
        <taxon>Pseudonocardiales</taxon>
        <taxon>Pseudonocardiaceae</taxon>
        <taxon>Pseudonocardia</taxon>
    </lineage>
</organism>
<protein>
    <submittedName>
        <fullName evidence="2">Uncharacterized protein</fullName>
    </submittedName>
</protein>
<proteinExistence type="predicted"/>
<name>A0ABT0ZTM9_9PSEU</name>
<dbReference type="RefSeq" id="WP_252435688.1">
    <property type="nucleotide sequence ID" value="NZ_JAGSOV010000009.1"/>
</dbReference>
<sequence>MASVLGVLSFIAQPIEYLEGGETGVLALWVLVAAFTAAAVGTVLVARTTASGRPVGRSARVAQIVAPVTLGVTLGLAVPLVLRSGPGPEAAPAYGVAVREAAAAVDGCAEPFVPLHRYVLTHPGDEPLHDVAVRSPGPQWRRGELIGCIRPSG</sequence>
<dbReference type="EMBL" id="JAGSOV010000009">
    <property type="protein sequence ID" value="MCO1654083.1"/>
    <property type="molecule type" value="Genomic_DNA"/>
</dbReference>
<feature type="transmembrane region" description="Helical" evidence="1">
    <location>
        <begin position="24"/>
        <end position="46"/>
    </location>
</feature>
<keyword evidence="1" id="KW-1133">Transmembrane helix</keyword>
<feature type="transmembrane region" description="Helical" evidence="1">
    <location>
        <begin position="58"/>
        <end position="82"/>
    </location>
</feature>
<keyword evidence="3" id="KW-1185">Reference proteome</keyword>
<gene>
    <name evidence="2" type="ORF">KDL28_03335</name>
</gene>
<keyword evidence="1" id="KW-0812">Transmembrane</keyword>
<keyword evidence="1" id="KW-0472">Membrane</keyword>
<evidence type="ECO:0000256" key="1">
    <source>
        <dbReference type="SAM" id="Phobius"/>
    </source>
</evidence>
<comment type="caution">
    <text evidence="2">The sequence shown here is derived from an EMBL/GenBank/DDBJ whole genome shotgun (WGS) entry which is preliminary data.</text>
</comment>
<evidence type="ECO:0000313" key="2">
    <source>
        <dbReference type="EMBL" id="MCO1654083.1"/>
    </source>
</evidence>